<dbReference type="EMBL" id="ON529852">
    <property type="protein sequence ID" value="USN14149.1"/>
    <property type="molecule type" value="Genomic_DNA"/>
</dbReference>
<name>A0A9E7MQD1_9CAUD</name>
<accession>A0A9E7MQD1</accession>
<protein>
    <submittedName>
        <fullName evidence="1">Uncharacterized protein</fullName>
    </submittedName>
</protein>
<keyword evidence="2" id="KW-1185">Reference proteome</keyword>
<proteinExistence type="predicted"/>
<reference evidence="1" key="1">
    <citation type="submission" date="2022-05" db="EMBL/GenBank/DDBJ databases">
        <authorList>
            <person name="Friedrich I."/>
            <person name="Poehlein A."/>
            <person name="Schneider D."/>
            <person name="Hertel R."/>
            <person name="Daniel R."/>
        </authorList>
    </citation>
    <scope>NUCLEOTIDE SEQUENCE</scope>
</reference>
<sequence>MSAIANIIVCGGRVGRNLTQQRVWKVMDTLAPNWPRPFRIVQGQAQFADKWSGQWALNRGHPMQPVPIDPRFDGDDLDAPYQRNQRMADHFPPYACVGFPGGNGTLNMMTICHDLGVPVADVELNHDGTFAIHWWPQK</sequence>
<organism evidence="1 2">
    <name type="scientific">Brevundimonas phage vB_BpoS-Kabachok</name>
    <dbReference type="NCBI Taxonomy" id="2948600"/>
    <lineage>
        <taxon>Viruses</taxon>
        <taxon>Duplodnaviria</taxon>
        <taxon>Heunggongvirae</taxon>
        <taxon>Uroviricota</taxon>
        <taxon>Caudoviricetes</taxon>
        <taxon>Jeanschmidtviridae</taxon>
        <taxon>Marchewkavirus</taxon>
        <taxon>Marchewkavirus kabachok</taxon>
    </lineage>
</organism>
<evidence type="ECO:0000313" key="1">
    <source>
        <dbReference type="EMBL" id="USN14149.1"/>
    </source>
</evidence>
<evidence type="ECO:0000313" key="2">
    <source>
        <dbReference type="Proteomes" id="UP001056685"/>
    </source>
</evidence>
<dbReference type="Proteomes" id="UP001056685">
    <property type="component" value="Segment"/>
</dbReference>
<gene>
    <name evidence="1" type="ORF">KABACHOK_03130</name>
</gene>